<evidence type="ECO:0000256" key="2">
    <source>
        <dbReference type="ARBA" id="ARBA00008959"/>
    </source>
</evidence>
<keyword evidence="4" id="KW-0547">Nucleotide-binding</keyword>
<dbReference type="GO" id="GO:0003677">
    <property type="term" value="F:DNA binding"/>
    <property type="evidence" value="ECO:0007669"/>
    <property type="project" value="InterPro"/>
</dbReference>
<accession>A0A847ESH1</accession>
<protein>
    <submittedName>
        <fullName evidence="7">Replication-associated recombination protein A</fullName>
    </submittedName>
</protein>
<gene>
    <name evidence="7" type="ORF">GX618_00330</name>
</gene>
<dbReference type="Gene3D" id="1.10.8.60">
    <property type="match status" value="1"/>
</dbReference>
<evidence type="ECO:0000313" key="8">
    <source>
        <dbReference type="Proteomes" id="UP000554004"/>
    </source>
</evidence>
<comment type="caution">
    <text evidence="7">The sequence shown here is derived from an EMBL/GenBank/DDBJ whole genome shotgun (WGS) entry which is preliminary data.</text>
</comment>
<dbReference type="GO" id="GO:0016887">
    <property type="term" value="F:ATP hydrolysis activity"/>
    <property type="evidence" value="ECO:0007669"/>
    <property type="project" value="InterPro"/>
</dbReference>
<dbReference type="AlphaFoldDB" id="A0A847ESH1"/>
<dbReference type="SUPFAM" id="SSF52540">
    <property type="entry name" value="P-loop containing nucleoside triphosphate hydrolases"/>
    <property type="match status" value="1"/>
</dbReference>
<dbReference type="SMART" id="SM00382">
    <property type="entry name" value="AAA"/>
    <property type="match status" value="1"/>
</dbReference>
<dbReference type="CDD" id="cd00009">
    <property type="entry name" value="AAA"/>
    <property type="match status" value="1"/>
</dbReference>
<feature type="domain" description="AAA+ ATPase" evidence="6">
    <location>
        <begin position="48"/>
        <end position="164"/>
    </location>
</feature>
<dbReference type="InterPro" id="IPR008921">
    <property type="entry name" value="DNA_pol3_clamp-load_cplx_C"/>
</dbReference>
<keyword evidence="3" id="KW-0235">DNA replication</keyword>
<dbReference type="Gene3D" id="3.40.50.300">
    <property type="entry name" value="P-loop containing nucleotide triphosphate hydrolases"/>
    <property type="match status" value="1"/>
</dbReference>
<dbReference type="InterPro" id="IPR003959">
    <property type="entry name" value="ATPase_AAA_core"/>
</dbReference>
<dbReference type="InterPro" id="IPR027417">
    <property type="entry name" value="P-loop_NTPase"/>
</dbReference>
<dbReference type="InterPro" id="IPR003593">
    <property type="entry name" value="AAA+_ATPase"/>
</dbReference>
<evidence type="ECO:0000256" key="3">
    <source>
        <dbReference type="ARBA" id="ARBA00022705"/>
    </source>
</evidence>
<dbReference type="GO" id="GO:0000731">
    <property type="term" value="P:DNA synthesis involved in DNA repair"/>
    <property type="evidence" value="ECO:0007669"/>
    <property type="project" value="TreeGrafter"/>
</dbReference>
<dbReference type="Gene3D" id="1.20.272.10">
    <property type="match status" value="1"/>
</dbReference>
<dbReference type="InterPro" id="IPR032423">
    <property type="entry name" value="AAA_assoc_2"/>
</dbReference>
<evidence type="ECO:0000256" key="4">
    <source>
        <dbReference type="ARBA" id="ARBA00022741"/>
    </source>
</evidence>
<proteinExistence type="inferred from homology"/>
<dbReference type="GO" id="GO:0005524">
    <property type="term" value="F:ATP binding"/>
    <property type="evidence" value="ECO:0007669"/>
    <property type="project" value="UniProtKB-KW"/>
</dbReference>
<keyword evidence="5" id="KW-0067">ATP-binding</keyword>
<dbReference type="PANTHER" id="PTHR13779:SF7">
    <property type="entry name" value="ATPASE WRNIP1"/>
    <property type="match status" value="1"/>
</dbReference>
<sequence length="411" mass="46922">MKKGYNQGMGVYEPLASKYRPNNLDDFIGQQHLVGPNGPIRKFLELGNVPSMIFWGPPGTGKTTLAYIISLNLYYDFYKMQAVNSGKEDLRKILKIAINNQQYNKKTMLFLDEIHRWNKAQQDTLLPYVEKGVITLIGATTENPSFTIISALLSRTKVFVFNQHTPEDISILLKRIIKKEYPDYKISKKIIDLISELSNGDIRSSLNILEMAITLSQANTKKGDKKIISEKEIKEVVQKPLYYDREGEEHYNIISAIHKSMRSSNPDAAVYWVGRMLSAGEDPLYVARRMIRFASEDIGNADPNALILANSVYEACQKIGMPECEIFIIQLAIYLSNAKKDNSAYMAELSVKEDIDKYGNLPVPLNIRNAETKLMKDIGYGRGYEYDHDLKSKKSHQQCLPDKLKNRRYIK</sequence>
<dbReference type="EMBL" id="JAAZAL010000013">
    <property type="protein sequence ID" value="NLE30711.1"/>
    <property type="molecule type" value="Genomic_DNA"/>
</dbReference>
<organism evidence="7 8">
    <name type="scientific">Candidatus Dojkabacteria bacterium</name>
    <dbReference type="NCBI Taxonomy" id="2099670"/>
    <lineage>
        <taxon>Bacteria</taxon>
        <taxon>Candidatus Dojkabacteria</taxon>
    </lineage>
</organism>
<dbReference type="Pfam" id="PF00004">
    <property type="entry name" value="AAA"/>
    <property type="match status" value="1"/>
</dbReference>
<dbReference type="GO" id="GO:0017116">
    <property type="term" value="F:single-stranded DNA helicase activity"/>
    <property type="evidence" value="ECO:0007669"/>
    <property type="project" value="TreeGrafter"/>
</dbReference>
<dbReference type="Pfam" id="PF12002">
    <property type="entry name" value="MgsA_C"/>
    <property type="match status" value="1"/>
</dbReference>
<evidence type="ECO:0000259" key="6">
    <source>
        <dbReference type="SMART" id="SM00382"/>
    </source>
</evidence>
<dbReference type="GO" id="GO:0006261">
    <property type="term" value="P:DNA-templated DNA replication"/>
    <property type="evidence" value="ECO:0007669"/>
    <property type="project" value="TreeGrafter"/>
</dbReference>
<name>A0A847ESH1_9BACT</name>
<dbReference type="InterPro" id="IPR021886">
    <property type="entry name" value="MgsA_C"/>
</dbReference>
<evidence type="ECO:0000313" key="7">
    <source>
        <dbReference type="EMBL" id="NLE30711.1"/>
    </source>
</evidence>
<comment type="similarity">
    <text evidence="2">Belongs to the AAA ATPase family. RarA/MGS1/WRNIP1 subfamily.</text>
</comment>
<dbReference type="FunFam" id="3.40.50.300:FF:000137">
    <property type="entry name" value="Replication-associated recombination protein A"/>
    <property type="match status" value="1"/>
</dbReference>
<dbReference type="SUPFAM" id="SSF48019">
    <property type="entry name" value="post-AAA+ oligomerization domain-like"/>
    <property type="match status" value="1"/>
</dbReference>
<dbReference type="FunFam" id="1.20.272.10:FF:000001">
    <property type="entry name" value="Putative AAA family ATPase"/>
    <property type="match status" value="1"/>
</dbReference>
<reference evidence="7 8" key="1">
    <citation type="journal article" date="2020" name="Biotechnol. Biofuels">
        <title>New insights from the biogas microbiome by comprehensive genome-resolved metagenomics of nearly 1600 species originating from multiple anaerobic digesters.</title>
        <authorList>
            <person name="Campanaro S."/>
            <person name="Treu L."/>
            <person name="Rodriguez-R L.M."/>
            <person name="Kovalovszki A."/>
            <person name="Ziels R.M."/>
            <person name="Maus I."/>
            <person name="Zhu X."/>
            <person name="Kougias P.G."/>
            <person name="Basile A."/>
            <person name="Luo G."/>
            <person name="Schluter A."/>
            <person name="Konstantinidis K.T."/>
            <person name="Angelidaki I."/>
        </authorList>
    </citation>
    <scope>NUCLEOTIDE SEQUENCE [LARGE SCALE GENOMIC DNA]</scope>
    <source>
        <strain evidence="7">AS06rmzACSIP_421</strain>
    </source>
</reference>
<evidence type="ECO:0000256" key="5">
    <source>
        <dbReference type="ARBA" id="ARBA00022840"/>
    </source>
</evidence>
<dbReference type="InterPro" id="IPR051314">
    <property type="entry name" value="AAA_ATPase_RarA/MGS1/WRNIP1"/>
</dbReference>
<dbReference type="Proteomes" id="UP000554004">
    <property type="component" value="Unassembled WGS sequence"/>
</dbReference>
<dbReference type="Gene3D" id="1.10.3710.10">
    <property type="entry name" value="DNA polymerase III clamp loader subunits, C-terminal domain"/>
    <property type="match status" value="1"/>
</dbReference>
<dbReference type="CDD" id="cd18139">
    <property type="entry name" value="HLD_clamp_RarA"/>
    <property type="match status" value="1"/>
</dbReference>
<dbReference type="GO" id="GO:0008047">
    <property type="term" value="F:enzyme activator activity"/>
    <property type="evidence" value="ECO:0007669"/>
    <property type="project" value="TreeGrafter"/>
</dbReference>
<evidence type="ECO:0000256" key="1">
    <source>
        <dbReference type="ARBA" id="ARBA00002393"/>
    </source>
</evidence>
<dbReference type="PANTHER" id="PTHR13779">
    <property type="entry name" value="WERNER HELICASE-INTERACTING PROTEIN 1 FAMILY MEMBER"/>
    <property type="match status" value="1"/>
</dbReference>
<dbReference type="Pfam" id="PF16193">
    <property type="entry name" value="AAA_assoc_2"/>
    <property type="match status" value="1"/>
</dbReference>
<comment type="function">
    <text evidence="1">DNA-dependent ATPase that plays important roles in cellular responses to stalled DNA replication processes.</text>
</comment>